<dbReference type="RefSeq" id="WP_101535479.1">
    <property type="nucleotide sequence ID" value="NZ_PKUQ01000052.1"/>
</dbReference>
<dbReference type="InterPro" id="IPR000089">
    <property type="entry name" value="Biotin_lipoyl"/>
</dbReference>
<name>A0A2N5XLL1_9HYPH</name>
<dbReference type="Proteomes" id="UP000234881">
    <property type="component" value="Unassembled WGS sequence"/>
</dbReference>
<dbReference type="PANTHER" id="PTHR23151">
    <property type="entry name" value="DIHYDROLIPOAMIDE ACETYL/SUCCINYL-TRANSFERASE-RELATED"/>
    <property type="match status" value="1"/>
</dbReference>
<dbReference type="InterPro" id="IPR011053">
    <property type="entry name" value="Single_hybrid_motif"/>
</dbReference>
<reference evidence="2 3" key="1">
    <citation type="submission" date="2018-01" db="EMBL/GenBank/DDBJ databases">
        <title>The draft genome sequence of Cohaesibacter sp. H1304.</title>
        <authorList>
            <person name="Wang N.-N."/>
            <person name="Du Z.-J."/>
        </authorList>
    </citation>
    <scope>NUCLEOTIDE SEQUENCE [LARGE SCALE GENOMIC DNA]</scope>
    <source>
        <strain evidence="2 3">H1304</strain>
    </source>
</reference>
<dbReference type="GO" id="GO:0045254">
    <property type="term" value="C:pyruvate dehydrogenase complex"/>
    <property type="evidence" value="ECO:0007669"/>
    <property type="project" value="InterPro"/>
</dbReference>
<dbReference type="PANTHER" id="PTHR23151:SF90">
    <property type="entry name" value="DIHYDROLIPOYLLYSINE-RESIDUE ACETYLTRANSFERASE COMPONENT OF PYRUVATE DEHYDROGENASE COMPLEX, MITOCHONDRIAL-RELATED"/>
    <property type="match status" value="1"/>
</dbReference>
<protein>
    <recommendedName>
        <fullName evidence="1">Lipoyl-binding domain-containing protein</fullName>
    </recommendedName>
</protein>
<dbReference type="PROSITE" id="PS50968">
    <property type="entry name" value="BIOTINYL_LIPOYL"/>
    <property type="match status" value="1"/>
</dbReference>
<feature type="domain" description="Lipoyl-binding" evidence="1">
    <location>
        <begin position="6"/>
        <end position="81"/>
    </location>
</feature>
<dbReference type="Gene3D" id="2.40.50.100">
    <property type="match status" value="1"/>
</dbReference>
<evidence type="ECO:0000259" key="1">
    <source>
        <dbReference type="PROSITE" id="PS50968"/>
    </source>
</evidence>
<evidence type="ECO:0000313" key="3">
    <source>
        <dbReference type="Proteomes" id="UP000234881"/>
    </source>
</evidence>
<dbReference type="AlphaFoldDB" id="A0A2N5XLL1"/>
<comment type="caution">
    <text evidence="2">The sequence shown here is derived from an EMBL/GenBank/DDBJ whole genome shotgun (WGS) entry which is preliminary data.</text>
</comment>
<sequence>MTSQAIIPITMPKFGMTMREGKVADWQVEAGDEVGEGDEIVSIETEKITNSCEAPADGVFRRRLADSGDTLPVGALIGVIATSETTEADIDAFVANFKSQEEA</sequence>
<dbReference type="GO" id="GO:0006086">
    <property type="term" value="P:pyruvate decarboxylation to acetyl-CoA"/>
    <property type="evidence" value="ECO:0007669"/>
    <property type="project" value="InterPro"/>
</dbReference>
<dbReference type="CDD" id="cd06849">
    <property type="entry name" value="lipoyl_domain"/>
    <property type="match status" value="1"/>
</dbReference>
<proteinExistence type="predicted"/>
<dbReference type="InterPro" id="IPR045257">
    <property type="entry name" value="E2/Pdx1"/>
</dbReference>
<keyword evidence="3" id="KW-1185">Reference proteome</keyword>
<organism evidence="2 3">
    <name type="scientific">Cohaesibacter celericrescens</name>
    <dbReference type="NCBI Taxonomy" id="2067669"/>
    <lineage>
        <taxon>Bacteria</taxon>
        <taxon>Pseudomonadati</taxon>
        <taxon>Pseudomonadota</taxon>
        <taxon>Alphaproteobacteria</taxon>
        <taxon>Hyphomicrobiales</taxon>
        <taxon>Cohaesibacteraceae</taxon>
    </lineage>
</organism>
<dbReference type="OrthoDB" id="9796770at2"/>
<dbReference type="SUPFAM" id="SSF51230">
    <property type="entry name" value="Single hybrid motif"/>
    <property type="match status" value="1"/>
</dbReference>
<gene>
    <name evidence="2" type="ORF">C0081_19835</name>
</gene>
<dbReference type="Pfam" id="PF00364">
    <property type="entry name" value="Biotin_lipoyl"/>
    <property type="match status" value="1"/>
</dbReference>
<evidence type="ECO:0000313" key="2">
    <source>
        <dbReference type="EMBL" id="PLW75327.1"/>
    </source>
</evidence>
<dbReference type="EMBL" id="PKUQ01000052">
    <property type="protein sequence ID" value="PLW75327.1"/>
    <property type="molecule type" value="Genomic_DNA"/>
</dbReference>
<accession>A0A2N5XLL1</accession>